<dbReference type="OrthoDB" id="2355620at2"/>
<evidence type="ECO:0000313" key="2">
    <source>
        <dbReference type="EMBL" id="PWJ12228.1"/>
    </source>
</evidence>
<proteinExistence type="predicted"/>
<sequence>MFSYERMPTSFHNCFERLVKVCEYLCSEGGLSKENFYFSPPASEEEIAALESRLNIVLPVKYKEFLMIANGAKFIDTEVLGTDRFGIYDKYVPDRFYAVCLIDRSTYRVGISKFDGKAYSMQGGSGFTFTLFDNEIFRLLERLENEADKIKHQKERDAKDPETVKREMDALVERIKKKMENCPVNTCQKPESVKECVERIRRAAEILENNYGYDTYATFGRSATEEEIIAFETDLGFMLPQEYKEFVRLTGTIKFDSQDEAIYGLEDIGANDQYTPDGYLAMSYVGMTSERLALSLEDGEIELFWDLDSHPETFLGYITKVLESIEETVSEEYEREETKKMRADGITQEDESEALHIIIKEKTQQLKKAKEAGDQS</sequence>
<gene>
    <name evidence="2" type="ORF">IE37_01918</name>
</gene>
<protein>
    <submittedName>
        <fullName evidence="2">SMI1/KNR4 family protein SUKH-1</fullName>
    </submittedName>
</protein>
<dbReference type="AlphaFoldDB" id="A0A315YL10"/>
<dbReference type="RefSeq" id="WP_109726685.1">
    <property type="nucleotide sequence ID" value="NZ_QGDI01000007.1"/>
</dbReference>
<comment type="caution">
    <text evidence="2">The sequence shown here is derived from an EMBL/GenBank/DDBJ whole genome shotgun (WGS) entry which is preliminary data.</text>
</comment>
<dbReference type="Pfam" id="PF09346">
    <property type="entry name" value="SMI1_KNR4"/>
    <property type="match status" value="2"/>
</dbReference>
<organism evidence="2 3">
    <name type="scientific">Ruminococcus flavefaciens</name>
    <dbReference type="NCBI Taxonomy" id="1265"/>
    <lineage>
        <taxon>Bacteria</taxon>
        <taxon>Bacillati</taxon>
        <taxon>Bacillota</taxon>
        <taxon>Clostridia</taxon>
        <taxon>Eubacteriales</taxon>
        <taxon>Oscillospiraceae</taxon>
        <taxon>Ruminococcus</taxon>
    </lineage>
</organism>
<feature type="domain" description="Knr4/Smi1-like" evidence="1">
    <location>
        <begin position="41"/>
        <end position="174"/>
    </location>
</feature>
<evidence type="ECO:0000313" key="3">
    <source>
        <dbReference type="Proteomes" id="UP000245720"/>
    </source>
</evidence>
<feature type="domain" description="Knr4/Smi1-like" evidence="1">
    <location>
        <begin position="222"/>
        <end position="320"/>
    </location>
</feature>
<dbReference type="SMART" id="SM00860">
    <property type="entry name" value="SMI1_KNR4"/>
    <property type="match status" value="2"/>
</dbReference>
<accession>A0A315YL10</accession>
<dbReference type="InterPro" id="IPR037883">
    <property type="entry name" value="Knr4/Smi1-like_sf"/>
</dbReference>
<dbReference type="Gene3D" id="3.40.1580.10">
    <property type="entry name" value="SMI1/KNR4-like"/>
    <property type="match status" value="2"/>
</dbReference>
<dbReference type="Proteomes" id="UP000245720">
    <property type="component" value="Unassembled WGS sequence"/>
</dbReference>
<reference evidence="2 3" key="1">
    <citation type="submission" date="2018-05" db="EMBL/GenBank/DDBJ databases">
        <title>The Hungate 1000. A catalogue of reference genomes from the rumen microbiome.</title>
        <authorList>
            <person name="Kelly W."/>
        </authorList>
    </citation>
    <scope>NUCLEOTIDE SEQUENCE [LARGE SCALE GENOMIC DNA]</scope>
    <source>
        <strain evidence="2 3">SAb67</strain>
    </source>
</reference>
<dbReference type="InterPro" id="IPR018958">
    <property type="entry name" value="Knr4/Smi1-like_dom"/>
</dbReference>
<evidence type="ECO:0000259" key="1">
    <source>
        <dbReference type="SMART" id="SM00860"/>
    </source>
</evidence>
<dbReference type="EMBL" id="QGDI01000007">
    <property type="protein sequence ID" value="PWJ12228.1"/>
    <property type="molecule type" value="Genomic_DNA"/>
</dbReference>
<dbReference type="SUPFAM" id="SSF160631">
    <property type="entry name" value="SMI1/KNR4-like"/>
    <property type="match status" value="2"/>
</dbReference>
<name>A0A315YL10_RUMFL</name>